<dbReference type="AlphaFoldDB" id="A0A2P6SIW4"/>
<gene>
    <name evidence="2" type="ORF">RchiOBHm_Chr1g0361181</name>
</gene>
<organism evidence="2 3">
    <name type="scientific">Rosa chinensis</name>
    <name type="common">China rose</name>
    <dbReference type="NCBI Taxonomy" id="74649"/>
    <lineage>
        <taxon>Eukaryota</taxon>
        <taxon>Viridiplantae</taxon>
        <taxon>Streptophyta</taxon>
        <taxon>Embryophyta</taxon>
        <taxon>Tracheophyta</taxon>
        <taxon>Spermatophyta</taxon>
        <taxon>Magnoliopsida</taxon>
        <taxon>eudicotyledons</taxon>
        <taxon>Gunneridae</taxon>
        <taxon>Pentapetalae</taxon>
        <taxon>rosids</taxon>
        <taxon>fabids</taxon>
        <taxon>Rosales</taxon>
        <taxon>Rosaceae</taxon>
        <taxon>Rosoideae</taxon>
        <taxon>Rosoideae incertae sedis</taxon>
        <taxon>Rosa</taxon>
    </lineage>
</organism>
<reference evidence="2 3" key="1">
    <citation type="journal article" date="2018" name="Nat. Genet.">
        <title>The Rosa genome provides new insights in the design of modern roses.</title>
        <authorList>
            <person name="Bendahmane M."/>
        </authorList>
    </citation>
    <scope>NUCLEOTIDE SEQUENCE [LARGE SCALE GENOMIC DNA]</scope>
    <source>
        <strain evidence="3">cv. Old Blush</strain>
    </source>
</reference>
<keyword evidence="3" id="KW-1185">Reference proteome</keyword>
<proteinExistence type="predicted"/>
<dbReference type="STRING" id="74649.A0A2P6SIW4"/>
<evidence type="ECO:0000256" key="1">
    <source>
        <dbReference type="SAM" id="MobiDB-lite"/>
    </source>
</evidence>
<name>A0A2P6SIW4_ROSCH</name>
<accession>A0A2P6SIW4</accession>
<feature type="region of interest" description="Disordered" evidence="1">
    <location>
        <begin position="124"/>
        <end position="158"/>
    </location>
</feature>
<dbReference type="Gramene" id="PRQ58609">
    <property type="protein sequence ID" value="PRQ58609"/>
    <property type="gene ID" value="RchiOBHm_Chr1g0361181"/>
</dbReference>
<evidence type="ECO:0000313" key="3">
    <source>
        <dbReference type="Proteomes" id="UP000238479"/>
    </source>
</evidence>
<dbReference type="EMBL" id="PDCK01000039">
    <property type="protein sequence ID" value="PRQ58609.1"/>
    <property type="molecule type" value="Genomic_DNA"/>
</dbReference>
<comment type="caution">
    <text evidence="2">The sequence shown here is derived from an EMBL/GenBank/DDBJ whole genome shotgun (WGS) entry which is preliminary data.</text>
</comment>
<evidence type="ECO:0000313" key="2">
    <source>
        <dbReference type="EMBL" id="PRQ58609.1"/>
    </source>
</evidence>
<protein>
    <submittedName>
        <fullName evidence="2">Putative transcription factor C2H2 family</fullName>
    </submittedName>
</protein>
<sequence length="158" mass="17413">MFSLKLSFPNSSLITVARNLVILKSLYWRCLACMASRKRNLDTTKSIALNMLKIGLLMVMCLGVECCVCDCLLDNSSSSSISIFNSGHATHLQCEVSEHDTSSSISSSGCPVCISEKKSHRQHLKECSSRPQHTRQSASNHHESNASENNGLQQILRV</sequence>
<dbReference type="Proteomes" id="UP000238479">
    <property type="component" value="Chromosome 1"/>
</dbReference>